<organism evidence="2 3">
    <name type="scientific">Hydrogenibacillus schlegelii</name>
    <name type="common">Bacillus schlegelii</name>
    <dbReference type="NCBI Taxonomy" id="1484"/>
    <lineage>
        <taxon>Bacteria</taxon>
        <taxon>Bacillati</taxon>
        <taxon>Bacillota</taxon>
        <taxon>Bacilli</taxon>
        <taxon>Bacillales</taxon>
        <taxon>Bacillales Family X. Incertae Sedis</taxon>
        <taxon>Hydrogenibacillus</taxon>
    </lineage>
</organism>
<evidence type="ECO:0000313" key="3">
    <source>
        <dbReference type="Proteomes" id="UP000243024"/>
    </source>
</evidence>
<comment type="caution">
    <text evidence="2">The sequence shown here is derived from an EMBL/GenBank/DDBJ whole genome shotgun (WGS) entry which is preliminary data.</text>
</comment>
<name>A0A179IQ49_HYDSH</name>
<protein>
    <submittedName>
        <fullName evidence="2">Uncharacterized protein</fullName>
    </submittedName>
</protein>
<dbReference type="AlphaFoldDB" id="A0A179IQ49"/>
<gene>
    <name evidence="2" type="ORF">SA87_03515</name>
</gene>
<proteinExistence type="predicted"/>
<reference evidence="2 3" key="1">
    <citation type="submission" date="2015-09" db="EMBL/GenBank/DDBJ databases">
        <title>Draft genome sequence of Hydrogenibacillus schlegelii DSM 2000.</title>
        <authorList>
            <person name="Hemp J."/>
        </authorList>
    </citation>
    <scope>NUCLEOTIDE SEQUENCE [LARGE SCALE GENOMIC DNA]</scope>
    <source>
        <strain evidence="2 3">MA 48</strain>
    </source>
</reference>
<evidence type="ECO:0000313" key="2">
    <source>
        <dbReference type="EMBL" id="OAR03909.1"/>
    </source>
</evidence>
<keyword evidence="3" id="KW-1185">Reference proteome</keyword>
<accession>A0A179IQ49</accession>
<dbReference type="Proteomes" id="UP000243024">
    <property type="component" value="Unassembled WGS sequence"/>
</dbReference>
<sequence length="68" mass="7583">MGFGGRPSAYFSARNRRPRGKAARPLLRPGFRSDGRGRIRPFGGPPRAGSSLLIRPLRRTYSPDRPAY</sequence>
<dbReference type="EMBL" id="JXBB01000034">
    <property type="protein sequence ID" value="OAR03909.1"/>
    <property type="molecule type" value="Genomic_DNA"/>
</dbReference>
<feature type="region of interest" description="Disordered" evidence="1">
    <location>
        <begin position="1"/>
        <end position="68"/>
    </location>
</feature>
<evidence type="ECO:0000256" key="1">
    <source>
        <dbReference type="SAM" id="MobiDB-lite"/>
    </source>
</evidence>
<dbReference type="STRING" id="1484.SA87_03515"/>